<evidence type="ECO:0000313" key="2">
    <source>
        <dbReference type="EMBL" id="CAK9099682.1"/>
    </source>
</evidence>
<evidence type="ECO:0000313" key="3">
    <source>
        <dbReference type="Proteomes" id="UP001642484"/>
    </source>
</evidence>
<accession>A0ABP0RKF1</accession>
<dbReference type="EMBL" id="CAXAMN010025984">
    <property type="protein sequence ID" value="CAK9099682.1"/>
    <property type="molecule type" value="Genomic_DNA"/>
</dbReference>
<protein>
    <submittedName>
        <fullName evidence="2">Uncharacterized protein</fullName>
    </submittedName>
</protein>
<reference evidence="2 3" key="1">
    <citation type="submission" date="2024-02" db="EMBL/GenBank/DDBJ databases">
        <authorList>
            <person name="Chen Y."/>
            <person name="Shah S."/>
            <person name="Dougan E. K."/>
            <person name="Thang M."/>
            <person name="Chan C."/>
        </authorList>
    </citation>
    <scope>NUCLEOTIDE SEQUENCE [LARGE SCALE GENOMIC DNA]</scope>
</reference>
<proteinExistence type="predicted"/>
<dbReference type="Proteomes" id="UP001642484">
    <property type="component" value="Unassembled WGS sequence"/>
</dbReference>
<organism evidence="2 3">
    <name type="scientific">Durusdinium trenchii</name>
    <dbReference type="NCBI Taxonomy" id="1381693"/>
    <lineage>
        <taxon>Eukaryota</taxon>
        <taxon>Sar</taxon>
        <taxon>Alveolata</taxon>
        <taxon>Dinophyceae</taxon>
        <taxon>Suessiales</taxon>
        <taxon>Symbiodiniaceae</taxon>
        <taxon>Durusdinium</taxon>
    </lineage>
</organism>
<gene>
    <name evidence="2" type="ORF">CCMP2556_LOCUS47154</name>
</gene>
<evidence type="ECO:0000256" key="1">
    <source>
        <dbReference type="SAM" id="MobiDB-lite"/>
    </source>
</evidence>
<sequence>MQFPMDTWLRWYWPTKGDYFVVTVTCEPAEFLRGLQMRQRQQMLKLGFRLPAPWNSITKLSQDHEDDHTTFTKGDAGKGREGRDRSPRRMSSARVMAAKRLLGLTNVILPAVQEVNEAFASAQRQANTDVFGGNYSSEDNSTGGFGWDMAQLAWARRVLLEAHQVAQEAVADGVLPQWMQEEPIPGVPAPQAAALPLPAP</sequence>
<name>A0ABP0RKF1_9DINO</name>
<comment type="caution">
    <text evidence="2">The sequence shown here is derived from an EMBL/GenBank/DDBJ whole genome shotgun (WGS) entry which is preliminary data.</text>
</comment>
<keyword evidence="3" id="KW-1185">Reference proteome</keyword>
<feature type="region of interest" description="Disordered" evidence="1">
    <location>
        <begin position="59"/>
        <end position="90"/>
    </location>
</feature>
<feature type="compositionally biased region" description="Basic and acidic residues" evidence="1">
    <location>
        <begin position="61"/>
        <end position="87"/>
    </location>
</feature>